<evidence type="ECO:0000313" key="2">
    <source>
        <dbReference type="EMBL" id="CAB4642627.1"/>
    </source>
</evidence>
<name>A0A6J6JYX1_9ZZZZ</name>
<feature type="domain" description="N-acetyltransferase" evidence="1">
    <location>
        <begin position="2"/>
        <end position="149"/>
    </location>
</feature>
<dbReference type="InterPro" id="IPR016181">
    <property type="entry name" value="Acyl_CoA_acyltransferase"/>
</dbReference>
<evidence type="ECO:0000259" key="1">
    <source>
        <dbReference type="PROSITE" id="PS51186"/>
    </source>
</evidence>
<proteinExistence type="predicted"/>
<sequence length="149" mass="16305">MFIIREASITDVASVNILEDSAFESLSNFRGLAQFLETSPRIGDGWSEIIEDSKFKLFVGVLGESVHGYLLVEVFAGLQKALIKQVFVDLTARQLGLGALLIERCEQVVRDTGCTVLEGLALPGDRDMKNLFERASMSAQLLIVGKNLA</sequence>
<reference evidence="2" key="1">
    <citation type="submission" date="2020-05" db="EMBL/GenBank/DDBJ databases">
        <authorList>
            <person name="Chiriac C."/>
            <person name="Salcher M."/>
            <person name="Ghai R."/>
            <person name="Kavagutti S V."/>
        </authorList>
    </citation>
    <scope>NUCLEOTIDE SEQUENCE</scope>
</reference>
<dbReference type="Pfam" id="PF00583">
    <property type="entry name" value="Acetyltransf_1"/>
    <property type="match status" value="1"/>
</dbReference>
<protein>
    <submittedName>
        <fullName evidence="2">Unannotated protein</fullName>
    </submittedName>
</protein>
<dbReference type="AlphaFoldDB" id="A0A6J6JYX1"/>
<accession>A0A6J6JYX1</accession>
<dbReference type="EMBL" id="CAEZWB010000025">
    <property type="protein sequence ID" value="CAB4642627.1"/>
    <property type="molecule type" value="Genomic_DNA"/>
</dbReference>
<organism evidence="2">
    <name type="scientific">freshwater metagenome</name>
    <dbReference type="NCBI Taxonomy" id="449393"/>
    <lineage>
        <taxon>unclassified sequences</taxon>
        <taxon>metagenomes</taxon>
        <taxon>ecological metagenomes</taxon>
    </lineage>
</organism>
<dbReference type="SUPFAM" id="SSF55729">
    <property type="entry name" value="Acyl-CoA N-acyltransferases (Nat)"/>
    <property type="match status" value="1"/>
</dbReference>
<dbReference type="PROSITE" id="PS51186">
    <property type="entry name" value="GNAT"/>
    <property type="match status" value="1"/>
</dbReference>
<gene>
    <name evidence="2" type="ORF">UFOPK2166_00335</name>
</gene>
<dbReference type="GO" id="GO:0016747">
    <property type="term" value="F:acyltransferase activity, transferring groups other than amino-acyl groups"/>
    <property type="evidence" value="ECO:0007669"/>
    <property type="project" value="InterPro"/>
</dbReference>
<dbReference type="CDD" id="cd04301">
    <property type="entry name" value="NAT_SF"/>
    <property type="match status" value="1"/>
</dbReference>
<dbReference type="Gene3D" id="3.40.630.30">
    <property type="match status" value="1"/>
</dbReference>
<dbReference type="InterPro" id="IPR000182">
    <property type="entry name" value="GNAT_dom"/>
</dbReference>